<dbReference type="EMBL" id="BDUF01000097">
    <property type="protein sequence ID" value="GAX91496.1"/>
    <property type="molecule type" value="Genomic_DNA"/>
</dbReference>
<gene>
    <name evidence="1" type="ORF">EFBL_3165</name>
</gene>
<protein>
    <submittedName>
        <fullName evidence="1">Uncharacterized protein</fullName>
    </submittedName>
</protein>
<comment type="caution">
    <text evidence="1">The sequence shown here is derived from an EMBL/GenBank/DDBJ whole genome shotgun (WGS) entry which is preliminary data.</text>
</comment>
<evidence type="ECO:0000313" key="1">
    <source>
        <dbReference type="EMBL" id="GAX91496.1"/>
    </source>
</evidence>
<dbReference type="AlphaFoldDB" id="A0A292YQN5"/>
<dbReference type="RefSeq" id="WP_096183351.1">
    <property type="nucleotide sequence ID" value="NZ_BDUF01000097.1"/>
</dbReference>
<reference evidence="2" key="1">
    <citation type="submission" date="2017-07" db="EMBL/GenBank/DDBJ databases">
        <title>Draft genome sequence of Effusibacillus lacus strain skLN1.</title>
        <authorList>
            <person name="Watanabe M."/>
            <person name="Kojima H."/>
            <person name="Fukui M."/>
        </authorList>
    </citation>
    <scope>NUCLEOTIDE SEQUENCE [LARGE SCALE GENOMIC DNA]</scope>
    <source>
        <strain evidence="2">skLN1</strain>
    </source>
</reference>
<name>A0A292YQN5_9BACL</name>
<accession>A0A292YQN5</accession>
<keyword evidence="2" id="KW-1185">Reference proteome</keyword>
<dbReference type="OrthoDB" id="2575543at2"/>
<dbReference type="Proteomes" id="UP000217785">
    <property type="component" value="Unassembled WGS sequence"/>
</dbReference>
<evidence type="ECO:0000313" key="2">
    <source>
        <dbReference type="Proteomes" id="UP000217785"/>
    </source>
</evidence>
<organism evidence="1 2">
    <name type="scientific">Effusibacillus lacus</name>
    <dbReference type="NCBI Taxonomy" id="1348429"/>
    <lineage>
        <taxon>Bacteria</taxon>
        <taxon>Bacillati</taxon>
        <taxon>Bacillota</taxon>
        <taxon>Bacilli</taxon>
        <taxon>Bacillales</taxon>
        <taxon>Alicyclobacillaceae</taxon>
        <taxon>Effusibacillus</taxon>
    </lineage>
</organism>
<proteinExistence type="predicted"/>
<sequence>MTVVSLKPELRTAGGETVSIYCDDDWAGDVYLVYREGDLLTGTVQIDTGKVSERNLEYVMDEVRTYISHLAAALNITTSSVVMMHGDIEQILEMEPIDTTDNINHVQLDGTYEHDLYAEETDEQLHMGSYDDNDDDAEEDYHLSLFSDEGDHVKYHLYDDFHNVIGMVSVDEIGETVSGRVDFWVEPDKDEPEEVAQVLFQAFRDEDVNQISFTMNYEDRHIADMYLEHRDYS</sequence>